<evidence type="ECO:0000313" key="1">
    <source>
        <dbReference type="EMBL" id="WGW11668.1"/>
    </source>
</evidence>
<dbReference type="EMBL" id="CP090958">
    <property type="protein sequence ID" value="WGW11668.1"/>
    <property type="molecule type" value="Genomic_DNA"/>
</dbReference>
<protein>
    <submittedName>
        <fullName evidence="1">DUF4262 domain-containing protein</fullName>
    </submittedName>
</protein>
<accession>A0ABY8QRQ4</accession>
<proteinExistence type="predicted"/>
<dbReference type="RefSeq" id="WP_349638458.1">
    <property type="nucleotide sequence ID" value="NZ_CP090958.1"/>
</dbReference>
<dbReference type="InterPro" id="IPR025358">
    <property type="entry name" value="DUF4262"/>
</dbReference>
<gene>
    <name evidence="1" type="ORF">LWF01_16480</name>
</gene>
<dbReference type="Pfam" id="PF14081">
    <property type="entry name" value="DUF4262"/>
    <property type="match status" value="1"/>
</dbReference>
<reference evidence="1 2" key="1">
    <citation type="submission" date="2023-05" db="EMBL/GenBank/DDBJ databases">
        <title>Lithophilousrod everest ZFBP1038 complete genpme.</title>
        <authorList>
            <person name="Tian M."/>
        </authorList>
    </citation>
    <scope>NUCLEOTIDE SEQUENCE [LARGE SCALE GENOMIC DNA]</scope>
    <source>
        <strain evidence="1 2">ZFBP1038</strain>
    </source>
</reference>
<organism evidence="1 2">
    <name type="scientific">Saxibacter everestensis</name>
    <dbReference type="NCBI Taxonomy" id="2909229"/>
    <lineage>
        <taxon>Bacteria</taxon>
        <taxon>Bacillati</taxon>
        <taxon>Actinomycetota</taxon>
        <taxon>Actinomycetes</taxon>
        <taxon>Micrococcales</taxon>
        <taxon>Brevibacteriaceae</taxon>
        <taxon>Saxibacter</taxon>
    </lineage>
</organism>
<keyword evidence="2" id="KW-1185">Reference proteome</keyword>
<evidence type="ECO:0000313" key="2">
    <source>
        <dbReference type="Proteomes" id="UP001209083"/>
    </source>
</evidence>
<dbReference type="Proteomes" id="UP001209083">
    <property type="component" value="Chromosome"/>
</dbReference>
<name>A0ABY8QRQ4_9MICO</name>
<sequence>MILAESDRNMRDMVARFGVAIQSIYDDDPPFAYTVGLTLRKHPEIAIIGLSMQRSFPILNEMAEWVLGHGHVVEAGMTCRVQGLDFEFVDVIARSECFLTAHRFYGKRVNGLQAIWTDPHEDAHHRAGRANPLRQPFLGIPAAWRQTADR</sequence>